<dbReference type="Gene3D" id="3.40.630.30">
    <property type="match status" value="1"/>
</dbReference>
<name>A0A1E5E6K2_9VIBR</name>
<sequence>MTINTPRLLLRQWKDSDLAPFVQMSQDPDVMRFFPSTLNEEETTALMNKIVGLIDDNGWGFWAVEIKETKEFIGCVGLNKVELDIPCAPFIEVGWRINKPFWGQGYAPEAANAALEFAFTELNQQEVFAFTAKQNSPSRRVMHKIGMVNTRNDFDHPKLPDDHILQRHCLYRIGR</sequence>
<dbReference type="InterPro" id="IPR016181">
    <property type="entry name" value="Acyl_CoA_acyltransferase"/>
</dbReference>
<evidence type="ECO:0000259" key="1">
    <source>
        <dbReference type="PROSITE" id="PS51186"/>
    </source>
</evidence>
<dbReference type="Proteomes" id="UP000094070">
    <property type="component" value="Unassembled WGS sequence"/>
</dbReference>
<dbReference type="GO" id="GO:0016747">
    <property type="term" value="F:acyltransferase activity, transferring groups other than amino-acyl groups"/>
    <property type="evidence" value="ECO:0007669"/>
    <property type="project" value="InterPro"/>
</dbReference>
<dbReference type="AlphaFoldDB" id="A0A1E5E6K2"/>
<dbReference type="Pfam" id="PF13302">
    <property type="entry name" value="Acetyltransf_3"/>
    <property type="match status" value="1"/>
</dbReference>
<dbReference type="PROSITE" id="PS51186">
    <property type="entry name" value="GNAT"/>
    <property type="match status" value="1"/>
</dbReference>
<organism evidence="2 3">
    <name type="scientific">Vibrio rumoiensis 1S-45</name>
    <dbReference type="NCBI Taxonomy" id="1188252"/>
    <lineage>
        <taxon>Bacteria</taxon>
        <taxon>Pseudomonadati</taxon>
        <taxon>Pseudomonadota</taxon>
        <taxon>Gammaproteobacteria</taxon>
        <taxon>Vibrionales</taxon>
        <taxon>Vibrionaceae</taxon>
        <taxon>Vibrio</taxon>
    </lineage>
</organism>
<comment type="caution">
    <text evidence="2">The sequence shown here is derived from an EMBL/GenBank/DDBJ whole genome shotgun (WGS) entry which is preliminary data.</text>
</comment>
<dbReference type="OrthoDB" id="9801656at2"/>
<keyword evidence="3" id="KW-1185">Reference proteome</keyword>
<accession>A0A1E5E6K2</accession>
<feature type="domain" description="N-acetyltransferase" evidence="1">
    <location>
        <begin position="8"/>
        <end position="175"/>
    </location>
</feature>
<dbReference type="STRING" id="1188252.A1QC_00275"/>
<evidence type="ECO:0000313" key="2">
    <source>
        <dbReference type="EMBL" id="OEF30147.1"/>
    </source>
</evidence>
<dbReference type="EMBL" id="AJYK02000002">
    <property type="protein sequence ID" value="OEF30147.1"/>
    <property type="molecule type" value="Genomic_DNA"/>
</dbReference>
<dbReference type="InterPro" id="IPR000182">
    <property type="entry name" value="GNAT_dom"/>
</dbReference>
<dbReference type="PANTHER" id="PTHR43792">
    <property type="entry name" value="GNAT FAMILY, PUTATIVE (AFU_ORTHOLOGUE AFUA_3G00765)-RELATED-RELATED"/>
    <property type="match status" value="1"/>
</dbReference>
<dbReference type="RefSeq" id="WP_017025551.1">
    <property type="nucleotide sequence ID" value="NZ_AJYK02000002.1"/>
</dbReference>
<gene>
    <name evidence="2" type="ORF">A1QC_00275</name>
</gene>
<reference evidence="2 3" key="1">
    <citation type="journal article" date="2012" name="Science">
        <title>Ecological populations of bacteria act as socially cohesive units of antibiotic production and resistance.</title>
        <authorList>
            <person name="Cordero O.X."/>
            <person name="Wildschutte H."/>
            <person name="Kirkup B."/>
            <person name="Proehl S."/>
            <person name="Ngo L."/>
            <person name="Hussain F."/>
            <person name="Le Roux F."/>
            <person name="Mincer T."/>
            <person name="Polz M.F."/>
        </authorList>
    </citation>
    <scope>NUCLEOTIDE SEQUENCE [LARGE SCALE GENOMIC DNA]</scope>
    <source>
        <strain evidence="2 3">1S-45</strain>
    </source>
</reference>
<dbReference type="PANTHER" id="PTHR43792:SF1">
    <property type="entry name" value="N-ACETYLTRANSFERASE DOMAIN-CONTAINING PROTEIN"/>
    <property type="match status" value="1"/>
</dbReference>
<dbReference type="SUPFAM" id="SSF55729">
    <property type="entry name" value="Acyl-CoA N-acyltransferases (Nat)"/>
    <property type="match status" value="1"/>
</dbReference>
<dbReference type="eggNOG" id="COG1670">
    <property type="taxonomic scope" value="Bacteria"/>
</dbReference>
<protein>
    <submittedName>
        <fullName evidence="2">GNAT family N-acetyltransferase</fullName>
    </submittedName>
</protein>
<keyword evidence="2" id="KW-0808">Transferase</keyword>
<dbReference type="InterPro" id="IPR051531">
    <property type="entry name" value="N-acetyltransferase"/>
</dbReference>
<proteinExistence type="predicted"/>
<evidence type="ECO:0000313" key="3">
    <source>
        <dbReference type="Proteomes" id="UP000094070"/>
    </source>
</evidence>